<evidence type="ECO:0000313" key="8">
    <source>
        <dbReference type="EMBL" id="KAK4782351.1"/>
    </source>
</evidence>
<dbReference type="GO" id="GO:0005516">
    <property type="term" value="F:calmodulin binding"/>
    <property type="evidence" value="ECO:0007669"/>
    <property type="project" value="UniProtKB-KW"/>
</dbReference>
<feature type="transmembrane region" description="Helical" evidence="6">
    <location>
        <begin position="313"/>
        <end position="335"/>
    </location>
</feature>
<keyword evidence="1" id="KW-0140">cGMP</keyword>
<keyword evidence="5" id="KW-0407">Ion channel</keyword>
<feature type="domain" description="Cyclic nucleotide-binding" evidence="7">
    <location>
        <begin position="563"/>
        <end position="644"/>
    </location>
</feature>
<dbReference type="Proteomes" id="UP001346149">
    <property type="component" value="Unassembled WGS sequence"/>
</dbReference>
<keyword evidence="6" id="KW-1133">Transmembrane helix</keyword>
<gene>
    <name evidence="8" type="ORF">SAY86_016453</name>
</gene>
<name>A0AAN7LAD6_TRANT</name>
<reference evidence="8 9" key="1">
    <citation type="journal article" date="2023" name="Hortic Res">
        <title>Pangenome of water caltrop reveals structural variations and asymmetric subgenome divergence after allopolyploidization.</title>
        <authorList>
            <person name="Zhang X."/>
            <person name="Chen Y."/>
            <person name="Wang L."/>
            <person name="Yuan Y."/>
            <person name="Fang M."/>
            <person name="Shi L."/>
            <person name="Lu R."/>
            <person name="Comes H.P."/>
            <person name="Ma Y."/>
            <person name="Chen Y."/>
            <person name="Huang G."/>
            <person name="Zhou Y."/>
            <person name="Zheng Z."/>
            <person name="Qiu Y."/>
        </authorList>
    </citation>
    <scope>NUCLEOTIDE SEQUENCE [LARGE SCALE GENOMIC DNA]</scope>
    <source>
        <strain evidence="8">F231</strain>
    </source>
</reference>
<dbReference type="PANTHER" id="PTHR45651:SF50">
    <property type="entry name" value="CYCLIC NUCLEOTIDE-GATED ION CHANNEL 2"/>
    <property type="match status" value="1"/>
</dbReference>
<feature type="transmembrane region" description="Helical" evidence="6">
    <location>
        <begin position="459"/>
        <end position="489"/>
    </location>
</feature>
<dbReference type="SUPFAM" id="SSF51206">
    <property type="entry name" value="cAMP-binding domain-like"/>
    <property type="match status" value="1"/>
</dbReference>
<keyword evidence="3" id="KW-0547">Nucleotide-binding</keyword>
<accession>A0AAN7LAD6</accession>
<dbReference type="InterPro" id="IPR018490">
    <property type="entry name" value="cNMP-bd_dom_sf"/>
</dbReference>
<dbReference type="InterPro" id="IPR000595">
    <property type="entry name" value="cNMP-bd_dom"/>
</dbReference>
<organism evidence="8 9">
    <name type="scientific">Trapa natans</name>
    <name type="common">Water chestnut</name>
    <dbReference type="NCBI Taxonomy" id="22666"/>
    <lineage>
        <taxon>Eukaryota</taxon>
        <taxon>Viridiplantae</taxon>
        <taxon>Streptophyta</taxon>
        <taxon>Embryophyta</taxon>
        <taxon>Tracheophyta</taxon>
        <taxon>Spermatophyta</taxon>
        <taxon>Magnoliopsida</taxon>
        <taxon>eudicotyledons</taxon>
        <taxon>Gunneridae</taxon>
        <taxon>Pentapetalae</taxon>
        <taxon>rosids</taxon>
        <taxon>malvids</taxon>
        <taxon>Myrtales</taxon>
        <taxon>Lythraceae</taxon>
        <taxon>Trapa</taxon>
    </lineage>
</organism>
<feature type="transmembrane region" description="Helical" evidence="6">
    <location>
        <begin position="151"/>
        <end position="170"/>
    </location>
</feature>
<keyword evidence="4" id="KW-1071">Ligand-gated ion channel</keyword>
<keyword evidence="9" id="KW-1185">Reference proteome</keyword>
<dbReference type="EMBL" id="JAXQNO010000016">
    <property type="protein sequence ID" value="KAK4782351.1"/>
    <property type="molecule type" value="Genomic_DNA"/>
</dbReference>
<evidence type="ECO:0000256" key="5">
    <source>
        <dbReference type="ARBA" id="ARBA00023303"/>
    </source>
</evidence>
<evidence type="ECO:0000313" key="9">
    <source>
        <dbReference type="Proteomes" id="UP001346149"/>
    </source>
</evidence>
<feature type="transmembrane region" description="Helical" evidence="6">
    <location>
        <begin position="284"/>
        <end position="301"/>
    </location>
</feature>
<dbReference type="Gene3D" id="1.10.287.630">
    <property type="entry name" value="Helix hairpin bin"/>
    <property type="match status" value="1"/>
</dbReference>
<evidence type="ECO:0000256" key="2">
    <source>
        <dbReference type="ARBA" id="ARBA00022860"/>
    </source>
</evidence>
<dbReference type="CDD" id="cd00038">
    <property type="entry name" value="CAP_ED"/>
    <property type="match status" value="1"/>
</dbReference>
<dbReference type="PANTHER" id="PTHR45651">
    <property type="entry name" value="CYCLIC NUCLEOTIDE-GATED ION CHANNEL 15-RELATED-RELATED"/>
    <property type="match status" value="1"/>
</dbReference>
<dbReference type="PROSITE" id="PS50042">
    <property type="entry name" value="CNMP_BINDING_3"/>
    <property type="match status" value="1"/>
</dbReference>
<comment type="caution">
    <text evidence="8">The sequence shown here is derived from an EMBL/GenBank/DDBJ whole genome shotgun (WGS) entry which is preliminary data.</text>
</comment>
<evidence type="ECO:0000256" key="3">
    <source>
        <dbReference type="ARBA" id="ARBA00022992"/>
    </source>
</evidence>
<proteinExistence type="predicted"/>
<protein>
    <recommendedName>
        <fullName evidence="7">Cyclic nucleotide-binding domain-containing protein</fullName>
    </recommendedName>
</protein>
<keyword evidence="2" id="KW-0112">Calmodulin-binding</keyword>
<dbReference type="GO" id="GO:0016020">
    <property type="term" value="C:membrane"/>
    <property type="evidence" value="ECO:0007669"/>
    <property type="project" value="UniProtKB-SubCell"/>
</dbReference>
<evidence type="ECO:0000256" key="4">
    <source>
        <dbReference type="ARBA" id="ARBA00023286"/>
    </source>
</evidence>
<keyword evidence="4" id="KW-0406">Ion transport</keyword>
<dbReference type="SMART" id="SM00100">
    <property type="entry name" value="cNMP"/>
    <property type="match status" value="1"/>
</dbReference>
<feature type="transmembrane region" description="Helical" evidence="6">
    <location>
        <begin position="253"/>
        <end position="272"/>
    </location>
</feature>
<dbReference type="AlphaFoldDB" id="A0AAN7LAD6"/>
<dbReference type="GO" id="GO:0034220">
    <property type="term" value="P:monoatomic ion transmembrane transport"/>
    <property type="evidence" value="ECO:0007669"/>
    <property type="project" value="UniProtKB-KW"/>
</dbReference>
<feature type="transmembrane region" description="Helical" evidence="6">
    <location>
        <begin position="182"/>
        <end position="202"/>
    </location>
</feature>
<keyword evidence="4" id="KW-0813">Transport</keyword>
<dbReference type="Gene3D" id="2.60.120.10">
    <property type="entry name" value="Jelly Rolls"/>
    <property type="match status" value="1"/>
</dbReference>
<dbReference type="GO" id="GO:0030552">
    <property type="term" value="F:cAMP binding"/>
    <property type="evidence" value="ECO:0007669"/>
    <property type="project" value="UniProtKB-KW"/>
</dbReference>
<keyword evidence="6" id="KW-0472">Membrane</keyword>
<evidence type="ECO:0000259" key="7">
    <source>
        <dbReference type="PROSITE" id="PS50042"/>
    </source>
</evidence>
<keyword evidence="3" id="KW-0142">cGMP-binding</keyword>
<evidence type="ECO:0000256" key="6">
    <source>
        <dbReference type="SAM" id="Phobius"/>
    </source>
</evidence>
<sequence length="748" mass="84861">MLDRLDRLRPLLPSRWVRSGLTSYCWPSLEAESHAVNDSEGIGSSGSGNFYASDGIGRDSPVSLADAVTECYACTQPGVPAFHSTTCHNAYQLPEWEASAGSSLFPVQSSRKSVKGARSQPNNTGSWATHLFLPVLDPRSKKVQRWNRGQLLARGMALAVDPLFFYVLSISGRGPPEEVAAVGGWAPCLYMDAGLATIVTVVRTSLDAAHLMHMWLQFRLAYVSRESLVVGCGKLVWDPCAIAHRYAHSIKGLWFDLFVILPIPQVVVWLIIPKLAKEEHVKLIMPMLLVLILFQFLPKVYHSIYLMRRMRKVTGYIFGSIWWGFGLNLIAYFIASHVAGGCWYVLAVQRVLSCVQWQCAASPKCSSTTSCSDLACHQFRSPGPTGQQNISCIGKRAMGRIPRCLDENGMNDFGIYSEAVPVISSNSLSVRILYPIFWGLLNLSTFANELAPTSELLEVIFSILIVLCGLMLFTLLVGNIQLFLHAVMVKKKKMQLRFRDIEWWMKRRQLPSQLRQRVYHFEHQRWAALGGEEEMEVIKDLPDGLRRDIKRYLCLDLIRKVPLFHDLDDIILDNICDRVQPLLYSKDEKIIREGDPVHKMVFITKGLVRRDQNLSKGSVASNVLESGGFLGDELLSWSIRRSSSTDRLPASSATFVCLRTTEAFGLQARDLHYITEHFRYRFMHERLKRTARYYSSNWRSWAAVNIQFAWRRHKMKAADKPAEIGGSERMLRRCAIMFMSLRPHDHLE</sequence>
<dbReference type="SUPFAM" id="SSF81324">
    <property type="entry name" value="Voltage-gated potassium channels"/>
    <property type="match status" value="1"/>
</dbReference>
<dbReference type="GO" id="GO:0030553">
    <property type="term" value="F:cGMP binding"/>
    <property type="evidence" value="ECO:0007669"/>
    <property type="project" value="UniProtKB-KW"/>
</dbReference>
<evidence type="ECO:0000256" key="1">
    <source>
        <dbReference type="ARBA" id="ARBA00022535"/>
    </source>
</evidence>
<dbReference type="InterPro" id="IPR014710">
    <property type="entry name" value="RmlC-like_jellyroll"/>
</dbReference>
<keyword evidence="6" id="KW-0812">Transmembrane</keyword>